<dbReference type="GO" id="GO:0008270">
    <property type="term" value="F:zinc ion binding"/>
    <property type="evidence" value="ECO:0007669"/>
    <property type="project" value="InterPro"/>
</dbReference>
<proteinExistence type="predicted"/>
<dbReference type="InterPro" id="IPR008919">
    <property type="entry name" value="Retrov_capsid_N"/>
</dbReference>
<reference evidence="4" key="2">
    <citation type="submission" date="2025-08" db="UniProtKB">
        <authorList>
            <consortium name="Ensembl"/>
        </authorList>
    </citation>
    <scope>IDENTIFICATION</scope>
</reference>
<evidence type="ECO:0000259" key="3">
    <source>
        <dbReference type="Pfam" id="PF02093"/>
    </source>
</evidence>
<dbReference type="InterPro" id="IPR003036">
    <property type="entry name" value="Gag_P30"/>
</dbReference>
<dbReference type="AlphaFoldDB" id="A0A672THS1"/>
<evidence type="ECO:0000313" key="4">
    <source>
        <dbReference type="Ensembl" id="ENSSHBP00005001168.1"/>
    </source>
</evidence>
<feature type="compositionally biased region" description="Basic and acidic residues" evidence="1">
    <location>
        <begin position="130"/>
        <end position="139"/>
    </location>
</feature>
<feature type="domain" description="Core shell protein Gag P30" evidence="3">
    <location>
        <begin position="214"/>
        <end position="410"/>
    </location>
</feature>
<dbReference type="Gene3D" id="4.10.60.10">
    <property type="entry name" value="Zinc finger, CCHC-type"/>
    <property type="match status" value="1"/>
</dbReference>
<organism evidence="4 5">
    <name type="scientific">Strigops habroptila</name>
    <name type="common">Kakapo</name>
    <dbReference type="NCBI Taxonomy" id="2489341"/>
    <lineage>
        <taxon>Eukaryota</taxon>
        <taxon>Metazoa</taxon>
        <taxon>Chordata</taxon>
        <taxon>Craniata</taxon>
        <taxon>Vertebrata</taxon>
        <taxon>Euteleostomi</taxon>
        <taxon>Archelosauria</taxon>
        <taxon>Archosauria</taxon>
        <taxon>Dinosauria</taxon>
        <taxon>Saurischia</taxon>
        <taxon>Theropoda</taxon>
        <taxon>Coelurosauria</taxon>
        <taxon>Aves</taxon>
        <taxon>Neognathae</taxon>
        <taxon>Neoaves</taxon>
        <taxon>Telluraves</taxon>
        <taxon>Australaves</taxon>
        <taxon>Psittaciformes</taxon>
        <taxon>Psittacidae</taxon>
        <taxon>Strigops</taxon>
    </lineage>
</organism>
<keyword evidence="5" id="KW-1185">Reference proteome</keyword>
<reference evidence="4" key="3">
    <citation type="submission" date="2025-09" db="UniProtKB">
        <authorList>
            <consortium name="Ensembl"/>
        </authorList>
    </citation>
    <scope>IDENTIFICATION</scope>
</reference>
<evidence type="ECO:0000256" key="1">
    <source>
        <dbReference type="SAM" id="MobiDB-lite"/>
    </source>
</evidence>
<dbReference type="Ensembl" id="ENSSHBT00005001413.1">
    <property type="protein sequence ID" value="ENSSHBP00005001168.1"/>
    <property type="gene ID" value="ENSSHBG00005001057.1"/>
</dbReference>
<evidence type="ECO:0000313" key="5">
    <source>
        <dbReference type="Proteomes" id="UP000472266"/>
    </source>
</evidence>
<feature type="compositionally biased region" description="Basic residues" evidence="1">
    <location>
        <begin position="88"/>
        <end position="106"/>
    </location>
</feature>
<dbReference type="PANTHER" id="PTHR33166">
    <property type="entry name" value="GAG_P30 DOMAIN-CONTAINING PROTEIN"/>
    <property type="match status" value="1"/>
</dbReference>
<sequence length="500" mass="56053">MGNQQSDEILKKSPLGCILAHWKELGGFPGGSVNKKTLVKYCNQWWPLYTLEDQEKRPKNGTLNYNTLLQLIFGKGQEKKKGGGGTRPKQKTPHKTKPTKQKKPQQKSKLERCCSGCDIREMCLKLRKKEEDDRVEDYVSPRPPRGASPAPNPSDTDEEEGVAVADNRTGGSENVTPIAARIRSKTGPVTQAPLRQAMGPEGRTRIKVNFSMGDLDAWKLAVKDYRDDPIGVAKRFELIVKSQDPDWGDIDVMLDALTETEKQLVLKTACTHVSAQITAGALAGRVEDHIPTTTPDWDYDEPADYATLKRYQNWIKFGLENAIPKTVNWSALFVIKQGQAETPMEFLNRLREAMRKFTTLDPSSEEGKHQIANLFLGQSSEDIRKKLQKFKEPDNHDIEKLIEEAWRVYRNREQVAKKKQGRGIATATEAALGQVEIGRGTNMRGRGRGRRGMSGRGGGVNSSPLGPVQRAYCREIGHWKRDCPKLKNVQVAPVTELELD</sequence>
<feature type="region of interest" description="Disordered" evidence="1">
    <location>
        <begin position="130"/>
        <end position="175"/>
    </location>
</feature>
<dbReference type="InterPro" id="IPR050462">
    <property type="entry name" value="Retroviral_Gag-Pol_poly"/>
</dbReference>
<feature type="region of interest" description="Disordered" evidence="1">
    <location>
        <begin position="76"/>
        <end position="108"/>
    </location>
</feature>
<dbReference type="OMA" id="SPTYPWD"/>
<dbReference type="SUPFAM" id="SSF47943">
    <property type="entry name" value="Retrovirus capsid protein, N-terminal core domain"/>
    <property type="match status" value="1"/>
</dbReference>
<name>A0A672THS1_STRHB</name>
<evidence type="ECO:0000259" key="2">
    <source>
        <dbReference type="Pfam" id="PF00098"/>
    </source>
</evidence>
<dbReference type="GO" id="GO:0019068">
    <property type="term" value="P:virion assembly"/>
    <property type="evidence" value="ECO:0007669"/>
    <property type="project" value="InterPro"/>
</dbReference>
<dbReference type="Pfam" id="PF02093">
    <property type="entry name" value="Gag_p30"/>
    <property type="match status" value="1"/>
</dbReference>
<dbReference type="Proteomes" id="UP000472266">
    <property type="component" value="Chromosome 13"/>
</dbReference>
<dbReference type="SUPFAM" id="SSF47836">
    <property type="entry name" value="Retroviral matrix proteins"/>
    <property type="match status" value="1"/>
</dbReference>
<dbReference type="InterPro" id="IPR001878">
    <property type="entry name" value="Znf_CCHC"/>
</dbReference>
<protein>
    <recommendedName>
        <fullName evidence="6">Core shell protein Gag P30 domain-containing protein</fullName>
    </recommendedName>
</protein>
<dbReference type="InterPro" id="IPR010999">
    <property type="entry name" value="Retrovr_matrix"/>
</dbReference>
<dbReference type="GO" id="GO:0003676">
    <property type="term" value="F:nucleic acid binding"/>
    <property type="evidence" value="ECO:0007669"/>
    <property type="project" value="InterPro"/>
</dbReference>
<feature type="domain" description="CCHC-type" evidence="2">
    <location>
        <begin position="472"/>
        <end position="485"/>
    </location>
</feature>
<dbReference type="InterPro" id="IPR036875">
    <property type="entry name" value="Znf_CCHC_sf"/>
</dbReference>
<dbReference type="Pfam" id="PF00098">
    <property type="entry name" value="zf-CCHC"/>
    <property type="match status" value="1"/>
</dbReference>
<feature type="compositionally biased region" description="Pro residues" evidence="1">
    <location>
        <begin position="141"/>
        <end position="152"/>
    </location>
</feature>
<dbReference type="InParanoid" id="A0A672THS1"/>
<dbReference type="InterPro" id="IPR036946">
    <property type="entry name" value="G_retro_matrix_sf"/>
</dbReference>
<accession>A0A672THS1</accession>
<dbReference type="Gene3D" id="1.10.150.180">
    <property type="entry name" value="Gamma-retroviral matrix domain"/>
    <property type="match status" value="1"/>
</dbReference>
<dbReference type="Gene3D" id="1.10.375.10">
    <property type="entry name" value="Human Immunodeficiency Virus Type 1 Capsid Protein"/>
    <property type="match status" value="1"/>
</dbReference>
<reference evidence="4 5" key="1">
    <citation type="submission" date="2019-11" db="EMBL/GenBank/DDBJ databases">
        <title>Strigops habroptila (kakapo) genome, bStrHab1, primary haplotype, v2.</title>
        <authorList>
            <person name="Jarvis E.D."/>
            <person name="Howard J."/>
            <person name="Rhie A."/>
            <person name="Phillippy A."/>
            <person name="Korlach J."/>
            <person name="Digby A."/>
            <person name="Iorns D."/>
            <person name="Eason D."/>
            <person name="Robertson B."/>
            <person name="Raemaekers T."/>
            <person name="Howe K."/>
            <person name="Lewin H."/>
            <person name="Damas J."/>
            <person name="Hastie A."/>
            <person name="Tracey A."/>
            <person name="Chow W."/>
            <person name="Fedrigo O."/>
        </authorList>
    </citation>
    <scope>NUCLEOTIDE SEQUENCE [LARGE SCALE GENOMIC DNA]</scope>
</reference>
<feature type="region of interest" description="Disordered" evidence="1">
    <location>
        <begin position="440"/>
        <end position="466"/>
    </location>
</feature>
<evidence type="ECO:0008006" key="6">
    <source>
        <dbReference type="Google" id="ProtNLM"/>
    </source>
</evidence>
<dbReference type="SUPFAM" id="SSF57756">
    <property type="entry name" value="Retrovirus zinc finger-like domains"/>
    <property type="match status" value="1"/>
</dbReference>
<dbReference type="GeneTree" id="ENSGT01030000235299"/>